<evidence type="ECO:0000313" key="1">
    <source>
        <dbReference type="EMBL" id="CAA2995790.1"/>
    </source>
</evidence>
<organism evidence="1 2">
    <name type="scientific">Olea europaea subsp. europaea</name>
    <dbReference type="NCBI Taxonomy" id="158383"/>
    <lineage>
        <taxon>Eukaryota</taxon>
        <taxon>Viridiplantae</taxon>
        <taxon>Streptophyta</taxon>
        <taxon>Embryophyta</taxon>
        <taxon>Tracheophyta</taxon>
        <taxon>Spermatophyta</taxon>
        <taxon>Magnoliopsida</taxon>
        <taxon>eudicotyledons</taxon>
        <taxon>Gunneridae</taxon>
        <taxon>Pentapetalae</taxon>
        <taxon>asterids</taxon>
        <taxon>lamiids</taxon>
        <taxon>Lamiales</taxon>
        <taxon>Oleaceae</taxon>
        <taxon>Oleeae</taxon>
        <taxon>Olea</taxon>
    </lineage>
</organism>
<reference evidence="1 2" key="1">
    <citation type="submission" date="2019-12" db="EMBL/GenBank/DDBJ databases">
        <authorList>
            <person name="Alioto T."/>
            <person name="Alioto T."/>
            <person name="Gomez Garrido J."/>
        </authorList>
    </citation>
    <scope>NUCLEOTIDE SEQUENCE [LARGE SCALE GENOMIC DNA]</scope>
</reference>
<gene>
    <name evidence="1" type="ORF">OLEA9_A118108</name>
</gene>
<keyword evidence="2" id="KW-1185">Reference proteome</keyword>
<name>A0A8S0STJ5_OLEEU</name>
<dbReference type="Gramene" id="OE9A118108T1">
    <property type="protein sequence ID" value="OE9A118108C1"/>
    <property type="gene ID" value="OE9A118108"/>
</dbReference>
<dbReference type="AlphaFoldDB" id="A0A8S0STJ5"/>
<dbReference type="EMBL" id="CACTIH010005509">
    <property type="protein sequence ID" value="CAA2995790.1"/>
    <property type="molecule type" value="Genomic_DNA"/>
</dbReference>
<protein>
    <submittedName>
        <fullName evidence="1">Uncharacterized protein</fullName>
    </submittedName>
</protein>
<dbReference type="Proteomes" id="UP000594638">
    <property type="component" value="Unassembled WGS sequence"/>
</dbReference>
<proteinExistence type="predicted"/>
<sequence>MVVSAGGRMMGLSAWRTSTGITVGWHVGLIKLALTIRRETAMASLLWKWSTRRGTIYLCFVVIGFDVGDGDDGAERELVMVNELGMDWEVGNWACVMEMRWVIGLVFGE</sequence>
<accession>A0A8S0STJ5</accession>
<comment type="caution">
    <text evidence="1">The sequence shown here is derived from an EMBL/GenBank/DDBJ whole genome shotgun (WGS) entry which is preliminary data.</text>
</comment>
<evidence type="ECO:0000313" key="2">
    <source>
        <dbReference type="Proteomes" id="UP000594638"/>
    </source>
</evidence>